<name>A0A7R9K3W4_TIMGE</name>
<dbReference type="PANTHER" id="PTHR46569:SF1">
    <property type="entry name" value="E3 UBIQUITIN-PROTEIN LIGASE RFWD3-RELATED"/>
    <property type="match status" value="1"/>
</dbReference>
<dbReference type="PANTHER" id="PTHR46569">
    <property type="entry name" value="E3 UBIQUITIN-PROTEIN LIGASE TRAIP"/>
    <property type="match status" value="1"/>
</dbReference>
<dbReference type="SUPFAM" id="SSF57997">
    <property type="entry name" value="Tropomyosin"/>
    <property type="match status" value="1"/>
</dbReference>
<dbReference type="GO" id="GO:0061630">
    <property type="term" value="F:ubiquitin protein ligase activity"/>
    <property type="evidence" value="ECO:0007669"/>
    <property type="project" value="TreeGrafter"/>
</dbReference>
<reference evidence="3" key="1">
    <citation type="submission" date="2020-11" db="EMBL/GenBank/DDBJ databases">
        <authorList>
            <person name="Tran Van P."/>
        </authorList>
    </citation>
    <scope>NUCLEOTIDE SEQUENCE</scope>
</reference>
<feature type="coiled-coil region" evidence="1">
    <location>
        <begin position="427"/>
        <end position="499"/>
    </location>
</feature>
<dbReference type="AlphaFoldDB" id="A0A7R9K3W4"/>
<dbReference type="EMBL" id="OE843236">
    <property type="protein sequence ID" value="CAD7602588.1"/>
    <property type="molecule type" value="Genomic_DNA"/>
</dbReference>
<gene>
    <name evidence="3" type="ORF">TGEB3V08_LOCUS8405</name>
</gene>
<dbReference type="GO" id="GO:0031297">
    <property type="term" value="P:replication fork processing"/>
    <property type="evidence" value="ECO:0007669"/>
    <property type="project" value="TreeGrafter"/>
</dbReference>
<feature type="region of interest" description="Disordered" evidence="2">
    <location>
        <begin position="616"/>
        <end position="648"/>
    </location>
</feature>
<dbReference type="GO" id="GO:0090734">
    <property type="term" value="C:site of DNA damage"/>
    <property type="evidence" value="ECO:0007669"/>
    <property type="project" value="TreeGrafter"/>
</dbReference>
<evidence type="ECO:0000313" key="3">
    <source>
        <dbReference type="EMBL" id="CAD7602588.1"/>
    </source>
</evidence>
<evidence type="ECO:0008006" key="4">
    <source>
        <dbReference type="Google" id="ProtNLM"/>
    </source>
</evidence>
<keyword evidence="1" id="KW-0175">Coiled coil</keyword>
<dbReference type="Gene3D" id="3.30.40.10">
    <property type="entry name" value="Zinc/RING finger domain, C3HC4 (zinc finger)"/>
    <property type="match status" value="1"/>
</dbReference>
<sequence length="757" mass="85165">MIISAHKNFYELCVTPSQTYRNYGGNEDRTVTTRAQRRDSEKEGLTLVYLSAVNWRLWVDTSGARHIVSRSPVVSVLYHWERYHHLIFPTWTPSLITFRIITRDIRIYDASGIVTTCSLVLVILFSCPSHNLLSCPSHNLLSCPSHNLLSCPSHNFLSCPSHNSLSCPSYNSLSCPSHNLLSCPPSHNFLSCPSHNSLSCPNYNLFSCPSHNLLSCPSHNLFSCPSHNLLSCPSHNLFSCPSPNLLSCPSHNLLSCPRSKCPDCIYLIELTCPNRRCCRRNPKDATDHAQTYPRIPWRRDAKTGWLQSAIRPSNNFLDDLFVSASEVFTTTCGHLFHYVCLVEWLERAIIFVAPKTLPVHPCVALKCAPLPVPRSKTCPQCRYKTTEKTIHRVYFNVQTNDESDDPNALRNHIENLKFKIHLKDTDIKNAREENNTLNGRNVKLRDEYKNIESKCSSLEMSVSALKEQMRFMRQQCSEAEEARIEARRLRAHLETLTNVETIVKGTVSEVEDVLNNGSDSPRTLATYVSVLKRELQAVSDKRKRLREELKVAQSERSHLRNELAGHAAAVKRLEEDLDHSEAEKRSLRKKVTELEQAVLSPTASSQSALRRLVAESPAPPRLTDPRDDQNVNTPRVLPKTKTLDDSPYLNIKSSSVGLTPLRPTQNPNLLRAPARPGGYSIFKKARLTTASSNLATEAHPDLAFDGMGGRSKLDEFPVPRLAMKTKNKPRPAGLANAAKLKKASGQMLKIRSYFDAP</sequence>
<evidence type="ECO:0000256" key="1">
    <source>
        <dbReference type="SAM" id="Coils"/>
    </source>
</evidence>
<dbReference type="InterPro" id="IPR052639">
    <property type="entry name" value="TRAIP_ubiq-protein_ligase"/>
</dbReference>
<organism evidence="3">
    <name type="scientific">Timema genevievae</name>
    <name type="common">Walking stick</name>
    <dbReference type="NCBI Taxonomy" id="629358"/>
    <lineage>
        <taxon>Eukaryota</taxon>
        <taxon>Metazoa</taxon>
        <taxon>Ecdysozoa</taxon>
        <taxon>Arthropoda</taxon>
        <taxon>Hexapoda</taxon>
        <taxon>Insecta</taxon>
        <taxon>Pterygota</taxon>
        <taxon>Neoptera</taxon>
        <taxon>Polyneoptera</taxon>
        <taxon>Phasmatodea</taxon>
        <taxon>Timematodea</taxon>
        <taxon>Timematoidea</taxon>
        <taxon>Timematidae</taxon>
        <taxon>Timema</taxon>
    </lineage>
</organism>
<evidence type="ECO:0000256" key="2">
    <source>
        <dbReference type="SAM" id="MobiDB-lite"/>
    </source>
</evidence>
<dbReference type="GO" id="GO:0016567">
    <property type="term" value="P:protein ubiquitination"/>
    <property type="evidence" value="ECO:0007669"/>
    <property type="project" value="TreeGrafter"/>
</dbReference>
<dbReference type="GO" id="GO:0005634">
    <property type="term" value="C:nucleus"/>
    <property type="evidence" value="ECO:0007669"/>
    <property type="project" value="TreeGrafter"/>
</dbReference>
<dbReference type="SUPFAM" id="SSF57850">
    <property type="entry name" value="RING/U-box"/>
    <property type="match status" value="1"/>
</dbReference>
<dbReference type="InterPro" id="IPR013083">
    <property type="entry name" value="Znf_RING/FYVE/PHD"/>
</dbReference>
<accession>A0A7R9K3W4</accession>
<proteinExistence type="predicted"/>
<feature type="coiled-coil region" evidence="1">
    <location>
        <begin position="528"/>
        <end position="597"/>
    </location>
</feature>
<protein>
    <recommendedName>
        <fullName evidence="4">RING-type domain-containing protein</fullName>
    </recommendedName>
</protein>